<dbReference type="InterPro" id="IPR024788">
    <property type="entry name" value="Malectin-like_Carb-bd_dom"/>
</dbReference>
<gene>
    <name evidence="3" type="ORF">LUZ61_011407</name>
</gene>
<evidence type="ECO:0000313" key="3">
    <source>
        <dbReference type="EMBL" id="KAJ3707702.1"/>
    </source>
</evidence>
<proteinExistence type="predicted"/>
<keyword evidence="4" id="KW-1185">Reference proteome</keyword>
<comment type="subcellular location">
    <subcellularLocation>
        <location evidence="1">Membrane</location>
        <topology evidence="1">Single-pass membrane protein</topology>
    </subcellularLocation>
</comment>
<dbReference type="EMBL" id="JAMRDG010000001">
    <property type="protein sequence ID" value="KAJ3707702.1"/>
    <property type="molecule type" value="Genomic_DNA"/>
</dbReference>
<evidence type="ECO:0000313" key="4">
    <source>
        <dbReference type="Proteomes" id="UP001210211"/>
    </source>
</evidence>
<protein>
    <recommendedName>
        <fullName evidence="2">Malectin-like domain-containing protein</fullName>
    </recommendedName>
</protein>
<reference evidence="3 4" key="1">
    <citation type="journal article" date="2022" name="Cell">
        <title>Repeat-based holocentromeres influence genome architecture and karyotype evolution.</title>
        <authorList>
            <person name="Hofstatter P.G."/>
            <person name="Thangavel G."/>
            <person name="Lux T."/>
            <person name="Neumann P."/>
            <person name="Vondrak T."/>
            <person name="Novak P."/>
            <person name="Zhang M."/>
            <person name="Costa L."/>
            <person name="Castellani M."/>
            <person name="Scott A."/>
            <person name="Toegelov H."/>
            <person name="Fuchs J."/>
            <person name="Mata-Sucre Y."/>
            <person name="Dias Y."/>
            <person name="Vanzela A.L.L."/>
            <person name="Huettel B."/>
            <person name="Almeida C.C.S."/>
            <person name="Simkova H."/>
            <person name="Souza G."/>
            <person name="Pedrosa-Harand A."/>
            <person name="Macas J."/>
            <person name="Mayer K.F.X."/>
            <person name="Houben A."/>
            <person name="Marques A."/>
        </authorList>
    </citation>
    <scope>NUCLEOTIDE SEQUENCE [LARGE SCALE GENOMIC DNA]</scope>
    <source>
        <strain evidence="3">RhyTen1mFocal</strain>
    </source>
</reference>
<feature type="domain" description="Malectin-like" evidence="2">
    <location>
        <begin position="6"/>
        <end position="158"/>
    </location>
</feature>
<dbReference type="Proteomes" id="UP001210211">
    <property type="component" value="Unassembled WGS sequence"/>
</dbReference>
<evidence type="ECO:0000256" key="1">
    <source>
        <dbReference type="ARBA" id="ARBA00004167"/>
    </source>
</evidence>
<sequence length="215" mass="24802">MIGSWYPDDKYDRWWWTYDKFDRASVRYISTNSKVIPDPEVETPSLVMQTAATTLFIEQNLSLSWAKYFDHECVILHFAEIEDNITKTADRREFNIYTVDGFMMSKQQTVVPPLLSTLSIIFSYSNPDYFTYSYYNITLEASSNSTLPPLLNAKELYGIESVPGPTYASDVTAINSIKDDYDIRLGWEADPCLPYPWRGIVCDLDANNISRITQM</sequence>
<dbReference type="AlphaFoldDB" id="A0AAD6A0Z8"/>
<name>A0AAD6A0Z8_9POAL</name>
<organism evidence="3 4">
    <name type="scientific">Rhynchospora tenuis</name>
    <dbReference type="NCBI Taxonomy" id="198213"/>
    <lineage>
        <taxon>Eukaryota</taxon>
        <taxon>Viridiplantae</taxon>
        <taxon>Streptophyta</taxon>
        <taxon>Embryophyta</taxon>
        <taxon>Tracheophyta</taxon>
        <taxon>Spermatophyta</taxon>
        <taxon>Magnoliopsida</taxon>
        <taxon>Liliopsida</taxon>
        <taxon>Poales</taxon>
        <taxon>Cyperaceae</taxon>
        <taxon>Cyperoideae</taxon>
        <taxon>Rhynchosporeae</taxon>
        <taxon>Rhynchospora</taxon>
    </lineage>
</organism>
<dbReference type="GO" id="GO:0016020">
    <property type="term" value="C:membrane"/>
    <property type="evidence" value="ECO:0007669"/>
    <property type="project" value="UniProtKB-SubCell"/>
</dbReference>
<dbReference type="Pfam" id="PF12819">
    <property type="entry name" value="Malectin_like"/>
    <property type="match status" value="1"/>
</dbReference>
<accession>A0AAD6A0Z8</accession>
<dbReference type="PANTHER" id="PTHR45631">
    <property type="entry name" value="OS07G0107800 PROTEIN-RELATED"/>
    <property type="match status" value="1"/>
</dbReference>
<evidence type="ECO:0000259" key="2">
    <source>
        <dbReference type="Pfam" id="PF12819"/>
    </source>
</evidence>
<comment type="caution">
    <text evidence="3">The sequence shown here is derived from an EMBL/GenBank/DDBJ whole genome shotgun (WGS) entry which is preliminary data.</text>
</comment>